<comment type="caution">
    <text evidence="1">The sequence shown here is derived from an EMBL/GenBank/DDBJ whole genome shotgun (WGS) entry which is preliminary data.</text>
</comment>
<organism evidence="1 2">
    <name type="scientific">Hungatella hathewayi WAL-18680</name>
    <dbReference type="NCBI Taxonomy" id="742737"/>
    <lineage>
        <taxon>Bacteria</taxon>
        <taxon>Bacillati</taxon>
        <taxon>Bacillota</taxon>
        <taxon>Clostridia</taxon>
        <taxon>Lachnospirales</taxon>
        <taxon>Lachnospiraceae</taxon>
        <taxon>Hungatella</taxon>
    </lineage>
</organism>
<gene>
    <name evidence="1" type="ORF">HMPREF9473_01056</name>
</gene>
<dbReference type="Proteomes" id="UP000005384">
    <property type="component" value="Unassembled WGS sequence"/>
</dbReference>
<reference evidence="1 2" key="1">
    <citation type="submission" date="2011-08" db="EMBL/GenBank/DDBJ databases">
        <title>The Genome Sequence of Clostridium hathewayi WAL-18680.</title>
        <authorList>
            <consortium name="The Broad Institute Genome Sequencing Platform"/>
            <person name="Earl A."/>
            <person name="Ward D."/>
            <person name="Feldgarden M."/>
            <person name="Gevers D."/>
            <person name="Finegold S.M."/>
            <person name="Summanen P.H."/>
            <person name="Molitoris D.R."/>
            <person name="Song M."/>
            <person name="Daigneault M."/>
            <person name="Allen-Vercoe E."/>
            <person name="Young S.K."/>
            <person name="Zeng Q."/>
            <person name="Gargeya S."/>
            <person name="Fitzgerald M."/>
            <person name="Haas B."/>
            <person name="Abouelleil A."/>
            <person name="Alvarado L."/>
            <person name="Arachchi H.M."/>
            <person name="Berlin A."/>
            <person name="Brown A."/>
            <person name="Chapman S.B."/>
            <person name="Chen Z."/>
            <person name="Dunbar C."/>
            <person name="Freedman E."/>
            <person name="Gearin G."/>
            <person name="Gellesch M."/>
            <person name="Goldberg J."/>
            <person name="Griggs A."/>
            <person name="Gujja S."/>
            <person name="Heiman D."/>
            <person name="Howarth C."/>
            <person name="Larson L."/>
            <person name="Lui A."/>
            <person name="MacDonald P.J.P."/>
            <person name="Montmayeur A."/>
            <person name="Murphy C."/>
            <person name="Neiman D."/>
            <person name="Pearson M."/>
            <person name="Priest M."/>
            <person name="Roberts A."/>
            <person name="Saif S."/>
            <person name="Shea T."/>
            <person name="Shenoy N."/>
            <person name="Sisk P."/>
            <person name="Stolte C."/>
            <person name="Sykes S."/>
            <person name="Wortman J."/>
            <person name="Nusbaum C."/>
            <person name="Birren B."/>
        </authorList>
    </citation>
    <scope>NUCLEOTIDE SEQUENCE [LARGE SCALE GENOMIC DNA]</scope>
    <source>
        <strain evidence="1 2">WAL-18680</strain>
    </source>
</reference>
<name>G5IC73_9FIRM</name>
<dbReference type="AlphaFoldDB" id="G5IC73"/>
<dbReference type="InterPro" id="IPR045751">
    <property type="entry name" value="DUF6179"/>
</dbReference>
<evidence type="ECO:0000313" key="2">
    <source>
        <dbReference type="Proteomes" id="UP000005384"/>
    </source>
</evidence>
<dbReference type="HOGENOM" id="CLU_084422_0_0_9"/>
<proteinExistence type="predicted"/>
<dbReference type="EMBL" id="ADLN01000009">
    <property type="protein sequence ID" value="EHI60991.1"/>
    <property type="molecule type" value="Genomic_DNA"/>
</dbReference>
<dbReference type="OrthoDB" id="1907610at2"/>
<accession>G5IC73</accession>
<dbReference type="RefSeq" id="WP_006779042.1">
    <property type="nucleotide sequence ID" value="NZ_CP040506.1"/>
</dbReference>
<dbReference type="PATRIC" id="fig|742737.3.peg.1060"/>
<sequence length="288" mass="32916">MEYTMMELLPVVQYLSERYTGKESGSVTYDMANQLMEAVLYCIREFEHAGQWGQTGAEPRSTALYNQASRPDARQAYDEGYRLVLEKASQAKTLYDNITKRFHSYGCTACFDTVIKGMPSFFLYYDARFNPQNHILTLDYPVLISQEHLNGVDRIMAYLHCIQAEQKFLGKFPEPLVRQALAWQQPDYGQMFENLAGMMLRYCLGRMMAGKPLDGTGFEPSDYETVKRSVAACGRQELEENLAKLLEILINQGYGGDRPLYQYLSAHIPDFASMLLHGAEHDCMDAMF</sequence>
<keyword evidence="2" id="KW-1185">Reference proteome</keyword>
<dbReference type="Pfam" id="PF19677">
    <property type="entry name" value="DUF6179"/>
    <property type="match status" value="1"/>
</dbReference>
<protein>
    <submittedName>
        <fullName evidence="1">Uncharacterized protein</fullName>
    </submittedName>
</protein>
<evidence type="ECO:0000313" key="1">
    <source>
        <dbReference type="EMBL" id="EHI60991.1"/>
    </source>
</evidence>